<dbReference type="PANTHER" id="PTHR37317">
    <property type="entry name" value="BLR8090 PROTEIN"/>
    <property type="match status" value="1"/>
</dbReference>
<dbReference type="Proteomes" id="UP000549113">
    <property type="component" value="Unassembled WGS sequence"/>
</dbReference>
<dbReference type="InterPro" id="IPR025487">
    <property type="entry name" value="DUF4379"/>
</dbReference>
<accession>A0AA40SQA2</accession>
<name>A0AA40SQA2_9MICO</name>
<keyword evidence="4" id="KW-1185">Reference proteome</keyword>
<feature type="domain" description="Treble clef zinc finger" evidence="2">
    <location>
        <begin position="46"/>
        <end position="101"/>
    </location>
</feature>
<evidence type="ECO:0000256" key="1">
    <source>
        <dbReference type="SAM" id="MobiDB-lite"/>
    </source>
</evidence>
<organism evidence="3 4">
    <name type="scientific">Microbacterium invictum</name>
    <dbReference type="NCBI Taxonomy" id="515415"/>
    <lineage>
        <taxon>Bacteria</taxon>
        <taxon>Bacillati</taxon>
        <taxon>Actinomycetota</taxon>
        <taxon>Actinomycetes</taxon>
        <taxon>Micrococcales</taxon>
        <taxon>Microbacteriaceae</taxon>
        <taxon>Microbacterium</taxon>
    </lineage>
</organism>
<evidence type="ECO:0000259" key="2">
    <source>
        <dbReference type="Pfam" id="PF14311"/>
    </source>
</evidence>
<dbReference type="Pfam" id="PF14311">
    <property type="entry name" value="DUF4379"/>
    <property type="match status" value="3"/>
</dbReference>
<dbReference type="RefSeq" id="WP_366932112.1">
    <property type="nucleotide sequence ID" value="NZ_BAABCO010000004.1"/>
</dbReference>
<feature type="domain" description="Treble clef zinc finger" evidence="2">
    <location>
        <begin position="182"/>
        <end position="236"/>
    </location>
</feature>
<reference evidence="3 4" key="1">
    <citation type="submission" date="2020-08" db="EMBL/GenBank/DDBJ databases">
        <title>Sequencing the genomes of 1000 actinobacteria strains.</title>
        <authorList>
            <person name="Klenk H.-P."/>
        </authorList>
    </citation>
    <scope>NUCLEOTIDE SEQUENCE [LARGE SCALE GENOMIC DNA]</scope>
    <source>
        <strain evidence="3 4">DSM 19600</strain>
    </source>
</reference>
<protein>
    <recommendedName>
        <fullName evidence="2">Treble clef zinc finger domain-containing protein</fullName>
    </recommendedName>
</protein>
<feature type="region of interest" description="Disordered" evidence="1">
    <location>
        <begin position="231"/>
        <end position="255"/>
    </location>
</feature>
<feature type="domain" description="Treble clef zinc finger" evidence="2">
    <location>
        <begin position="117"/>
        <end position="170"/>
    </location>
</feature>
<comment type="caution">
    <text evidence="3">The sequence shown here is derived from an EMBL/GenBank/DDBJ whole genome shotgun (WGS) entry which is preliminary data.</text>
</comment>
<gene>
    <name evidence="3" type="ORF">BKA10_002229</name>
</gene>
<dbReference type="AlphaFoldDB" id="A0AA40SQA2"/>
<dbReference type="EMBL" id="JACIFH010000001">
    <property type="protein sequence ID" value="MBB4140435.1"/>
    <property type="molecule type" value="Genomic_DNA"/>
</dbReference>
<evidence type="ECO:0000313" key="3">
    <source>
        <dbReference type="EMBL" id="MBB4140435.1"/>
    </source>
</evidence>
<proteinExistence type="predicted"/>
<sequence>MCDRGHQFRSSVSRLLRHRVDISCPHCSNLKLLPGFNTLADTHPHLAAEWDHDRNHPLTPSDVVPGSGKRVWWKCGAGHSFPATLASRTKRHTTCGICVNRAVAADVNSLSITNPKLAAQWHPTRNGNLRPTDVVTGSGRSVWWQCPEGHEYHAQILSRTNGAGCRTCASAPNALGRTHPEIARWFHPTLNRELTPNEVSAGSDKRLWWTCPRSHAYDATVSNRVRTKSCPECRRKTAESPTMGAGPTRHERPTA</sequence>
<dbReference type="PANTHER" id="PTHR37317:SF1">
    <property type="entry name" value="ZINC-RIBBON DOMAIN-CONTAINING PROTEIN-RELATED"/>
    <property type="match status" value="1"/>
</dbReference>
<evidence type="ECO:0000313" key="4">
    <source>
        <dbReference type="Proteomes" id="UP000549113"/>
    </source>
</evidence>